<keyword evidence="4 5" id="KW-0472">Membrane</keyword>
<dbReference type="InterPro" id="IPR000292">
    <property type="entry name" value="For/NO2_transpt"/>
</dbReference>
<feature type="transmembrane region" description="Helical" evidence="5">
    <location>
        <begin position="107"/>
        <end position="129"/>
    </location>
</feature>
<proteinExistence type="predicted"/>
<dbReference type="Pfam" id="PF01226">
    <property type="entry name" value="Form_Nir_trans"/>
    <property type="match status" value="1"/>
</dbReference>
<feature type="transmembrane region" description="Helical" evidence="5">
    <location>
        <begin position="225"/>
        <end position="251"/>
    </location>
</feature>
<feature type="transmembrane region" description="Helical" evidence="5">
    <location>
        <begin position="25"/>
        <end position="48"/>
    </location>
</feature>
<evidence type="ECO:0000256" key="5">
    <source>
        <dbReference type="SAM" id="Phobius"/>
    </source>
</evidence>
<sequence>MFKDEFQAVVNAAKGKAALLKKNPLGYFLASMLAGLFIAFGTFISNGAAAPFYEAGDPMQRIMSSATFAAALSFVICCGAELFTGNNFVLAAAGFRKELKWGEIVKIWIICYIGNLVGSLIGAVVYQLSGVPTGAVAELFASAAESKMTASPVALLLKGILCNTLVCMAVWCSIKLKSDSGKLIMVFWCIFTFMICGFEHSVANMTTMAVGLMNAGDAAVNVGGYIYNLFFVTVGNMIGGVLVVALPYHFIAKEK</sequence>
<name>A0A9D1ESF6_9FIRM</name>
<evidence type="ECO:0000313" key="7">
    <source>
        <dbReference type="Proteomes" id="UP000823935"/>
    </source>
</evidence>
<comment type="subcellular location">
    <subcellularLocation>
        <location evidence="1">Membrane</location>
        <topology evidence="1">Multi-pass membrane protein</topology>
    </subcellularLocation>
</comment>
<feature type="transmembrane region" description="Helical" evidence="5">
    <location>
        <begin position="68"/>
        <end position="95"/>
    </location>
</feature>
<protein>
    <submittedName>
        <fullName evidence="6">Formate/nitrite transporter family protein</fullName>
    </submittedName>
</protein>
<evidence type="ECO:0000256" key="4">
    <source>
        <dbReference type="ARBA" id="ARBA00023136"/>
    </source>
</evidence>
<dbReference type="InterPro" id="IPR023271">
    <property type="entry name" value="Aquaporin-like"/>
</dbReference>
<dbReference type="Proteomes" id="UP000823935">
    <property type="component" value="Unassembled WGS sequence"/>
</dbReference>
<dbReference type="PANTHER" id="PTHR30520:SF8">
    <property type="entry name" value="NITRITE TRANSPORTER NIRC"/>
    <property type="match status" value="1"/>
</dbReference>
<evidence type="ECO:0000256" key="2">
    <source>
        <dbReference type="ARBA" id="ARBA00022692"/>
    </source>
</evidence>
<dbReference type="PANTHER" id="PTHR30520">
    <property type="entry name" value="FORMATE TRANSPORTER-RELATED"/>
    <property type="match status" value="1"/>
</dbReference>
<gene>
    <name evidence="6" type="ORF">IAB44_06050</name>
</gene>
<evidence type="ECO:0000256" key="1">
    <source>
        <dbReference type="ARBA" id="ARBA00004141"/>
    </source>
</evidence>
<comment type="caution">
    <text evidence="6">The sequence shown here is derived from an EMBL/GenBank/DDBJ whole genome shotgun (WGS) entry which is preliminary data.</text>
</comment>
<reference evidence="6" key="2">
    <citation type="journal article" date="2021" name="PeerJ">
        <title>Extensive microbial diversity within the chicken gut microbiome revealed by metagenomics and culture.</title>
        <authorList>
            <person name="Gilroy R."/>
            <person name="Ravi A."/>
            <person name="Getino M."/>
            <person name="Pursley I."/>
            <person name="Horton D.L."/>
            <person name="Alikhan N.F."/>
            <person name="Baker D."/>
            <person name="Gharbi K."/>
            <person name="Hall N."/>
            <person name="Watson M."/>
            <person name="Adriaenssens E.M."/>
            <person name="Foster-Nyarko E."/>
            <person name="Jarju S."/>
            <person name="Secka A."/>
            <person name="Antonio M."/>
            <person name="Oren A."/>
            <person name="Chaudhuri R.R."/>
            <person name="La Ragione R."/>
            <person name="Hildebrand F."/>
            <person name="Pallen M.J."/>
        </authorList>
    </citation>
    <scope>NUCLEOTIDE SEQUENCE</scope>
    <source>
        <strain evidence="6">CHK190-19873</strain>
    </source>
</reference>
<organism evidence="6 7">
    <name type="scientific">Candidatus Limivivens intestinipullorum</name>
    <dbReference type="NCBI Taxonomy" id="2840858"/>
    <lineage>
        <taxon>Bacteria</taxon>
        <taxon>Bacillati</taxon>
        <taxon>Bacillota</taxon>
        <taxon>Clostridia</taxon>
        <taxon>Lachnospirales</taxon>
        <taxon>Lachnospiraceae</taxon>
        <taxon>Lachnospiraceae incertae sedis</taxon>
        <taxon>Candidatus Limivivens</taxon>
    </lineage>
</organism>
<feature type="transmembrane region" description="Helical" evidence="5">
    <location>
        <begin position="183"/>
        <end position="205"/>
    </location>
</feature>
<evidence type="ECO:0000313" key="6">
    <source>
        <dbReference type="EMBL" id="HIS31093.1"/>
    </source>
</evidence>
<keyword evidence="2 5" id="KW-0812">Transmembrane</keyword>
<dbReference type="GO" id="GO:0015499">
    <property type="term" value="F:formate transmembrane transporter activity"/>
    <property type="evidence" value="ECO:0007669"/>
    <property type="project" value="TreeGrafter"/>
</dbReference>
<dbReference type="Gene3D" id="1.20.1080.10">
    <property type="entry name" value="Glycerol uptake facilitator protein"/>
    <property type="match status" value="1"/>
</dbReference>
<dbReference type="AlphaFoldDB" id="A0A9D1ESF6"/>
<keyword evidence="3 5" id="KW-1133">Transmembrane helix</keyword>
<dbReference type="EMBL" id="DVIQ01000027">
    <property type="protein sequence ID" value="HIS31093.1"/>
    <property type="molecule type" value="Genomic_DNA"/>
</dbReference>
<feature type="transmembrane region" description="Helical" evidence="5">
    <location>
        <begin position="149"/>
        <end position="171"/>
    </location>
</feature>
<reference evidence="6" key="1">
    <citation type="submission" date="2020-10" db="EMBL/GenBank/DDBJ databases">
        <authorList>
            <person name="Gilroy R."/>
        </authorList>
    </citation>
    <scope>NUCLEOTIDE SEQUENCE</scope>
    <source>
        <strain evidence="6">CHK190-19873</strain>
    </source>
</reference>
<accession>A0A9D1ESF6</accession>
<dbReference type="GO" id="GO:0005886">
    <property type="term" value="C:plasma membrane"/>
    <property type="evidence" value="ECO:0007669"/>
    <property type="project" value="TreeGrafter"/>
</dbReference>
<evidence type="ECO:0000256" key="3">
    <source>
        <dbReference type="ARBA" id="ARBA00022989"/>
    </source>
</evidence>